<evidence type="ECO:0000313" key="2">
    <source>
        <dbReference type="EMBL" id="TYS48472.1"/>
    </source>
</evidence>
<dbReference type="AlphaFoldDB" id="A0A5D4RG93"/>
<keyword evidence="1" id="KW-0812">Transmembrane</keyword>
<dbReference type="EMBL" id="VTER01000005">
    <property type="protein sequence ID" value="TYS48472.1"/>
    <property type="molecule type" value="Genomic_DNA"/>
</dbReference>
<proteinExistence type="predicted"/>
<comment type="caution">
    <text evidence="2">The sequence shown here is derived from an EMBL/GenBank/DDBJ whole genome shotgun (WGS) entry which is preliminary data.</text>
</comment>
<feature type="transmembrane region" description="Helical" evidence="1">
    <location>
        <begin position="64"/>
        <end position="81"/>
    </location>
</feature>
<reference evidence="2 3" key="1">
    <citation type="submission" date="2019-08" db="EMBL/GenBank/DDBJ databases">
        <title>Bacillus genomes from the desert of Cuatro Cienegas, Coahuila.</title>
        <authorList>
            <person name="Olmedo-Alvarez G."/>
        </authorList>
    </citation>
    <scope>NUCLEOTIDE SEQUENCE [LARGE SCALE GENOMIC DNA]</scope>
    <source>
        <strain evidence="2 3">CH446_14T</strain>
    </source>
</reference>
<feature type="transmembrane region" description="Helical" evidence="1">
    <location>
        <begin position="40"/>
        <end position="58"/>
    </location>
</feature>
<dbReference type="Proteomes" id="UP000322139">
    <property type="component" value="Unassembled WGS sequence"/>
</dbReference>
<protein>
    <submittedName>
        <fullName evidence="2">Uncharacterized protein</fullName>
    </submittedName>
</protein>
<organism evidence="2 3">
    <name type="scientific">Bacillus infantis</name>
    <dbReference type="NCBI Taxonomy" id="324767"/>
    <lineage>
        <taxon>Bacteria</taxon>
        <taxon>Bacillati</taxon>
        <taxon>Bacillota</taxon>
        <taxon>Bacilli</taxon>
        <taxon>Bacillales</taxon>
        <taxon>Bacillaceae</taxon>
        <taxon>Bacillus</taxon>
    </lineage>
</organism>
<feature type="transmembrane region" description="Helical" evidence="1">
    <location>
        <begin position="93"/>
        <end position="116"/>
    </location>
</feature>
<keyword evidence="1" id="KW-0472">Membrane</keyword>
<accession>A0A5D4RG93</accession>
<evidence type="ECO:0000313" key="3">
    <source>
        <dbReference type="Proteomes" id="UP000322139"/>
    </source>
</evidence>
<evidence type="ECO:0000256" key="1">
    <source>
        <dbReference type="SAM" id="Phobius"/>
    </source>
</evidence>
<name>A0A5D4RG93_9BACI</name>
<gene>
    <name evidence="2" type="ORF">FZD51_10095</name>
</gene>
<sequence>MINLDFTGNAVEWAATLLAYAAVVIAAIVLYKKQDEKPKVLKIILIMFIGLFSFSINWQSDGLLIRLPILPLGVWILYFFSRGKEGRWAKYRRFAWLGFAANFALLGASLAAAMFYHGVFDTKDPAVYLASVENAEVVLLHPSAEQAVLRQGALLETGTWTRENFDSEEWYREITMEENHDERFPYLLSGTEPEWGSGLESVIYIEKDGKGVLISGPDAQLYYRAEKPLIEPYAR</sequence>
<keyword evidence="1" id="KW-1133">Transmembrane helix</keyword>
<dbReference type="RefSeq" id="WP_148974656.1">
    <property type="nucleotide sequence ID" value="NZ_JBNIKT010000026.1"/>
</dbReference>
<feature type="transmembrane region" description="Helical" evidence="1">
    <location>
        <begin position="13"/>
        <end position="31"/>
    </location>
</feature>